<comment type="similarity">
    <text evidence="1">Belongs to the ornithine cyclodeaminase/mu-crystallin family.</text>
</comment>
<dbReference type="PIRSF" id="PIRSF001439">
    <property type="entry name" value="CryM"/>
    <property type="match status" value="1"/>
</dbReference>
<dbReference type="FunFam" id="3.40.50.720:FF:000311">
    <property type="entry name" value="Ornithine cyclodeaminase"/>
    <property type="match status" value="1"/>
</dbReference>
<dbReference type="GO" id="GO:0019752">
    <property type="term" value="P:carboxylic acid metabolic process"/>
    <property type="evidence" value="ECO:0007669"/>
    <property type="project" value="UniProtKB-ARBA"/>
</dbReference>
<dbReference type="SUPFAM" id="SSF51735">
    <property type="entry name" value="NAD(P)-binding Rossmann-fold domains"/>
    <property type="match status" value="1"/>
</dbReference>
<dbReference type="PANTHER" id="PTHR13812">
    <property type="entry name" value="KETIMINE REDUCTASE MU-CRYSTALLIN"/>
    <property type="match status" value="1"/>
</dbReference>
<dbReference type="EMBL" id="UINC01027149">
    <property type="protein sequence ID" value="SVB05912.1"/>
    <property type="molecule type" value="Genomic_DNA"/>
</dbReference>
<dbReference type="InterPro" id="IPR003462">
    <property type="entry name" value="ODC_Mu_crystall"/>
</dbReference>
<evidence type="ECO:0000256" key="1">
    <source>
        <dbReference type="ARBA" id="ARBA00008903"/>
    </source>
</evidence>
<name>A0A382AXW3_9ZZZZ</name>
<evidence type="ECO:0000313" key="2">
    <source>
        <dbReference type="EMBL" id="SVB05912.1"/>
    </source>
</evidence>
<proteinExistence type="inferred from homology"/>
<dbReference type="AlphaFoldDB" id="A0A382AXW3"/>
<reference evidence="2" key="1">
    <citation type="submission" date="2018-05" db="EMBL/GenBank/DDBJ databases">
        <authorList>
            <person name="Lanie J.A."/>
            <person name="Ng W.-L."/>
            <person name="Kazmierczak K.M."/>
            <person name="Andrzejewski T.M."/>
            <person name="Davidsen T.M."/>
            <person name="Wayne K.J."/>
            <person name="Tettelin H."/>
            <person name="Glass J.I."/>
            <person name="Rusch D."/>
            <person name="Podicherti R."/>
            <person name="Tsui H.-C.T."/>
            <person name="Winkler M.E."/>
        </authorList>
    </citation>
    <scope>NUCLEOTIDE SEQUENCE</scope>
</reference>
<dbReference type="Gene3D" id="3.40.50.720">
    <property type="entry name" value="NAD(P)-binding Rossmann-like Domain"/>
    <property type="match status" value="1"/>
</dbReference>
<gene>
    <name evidence="2" type="ORF">METZ01_LOCUS158766</name>
</gene>
<feature type="non-terminal residue" evidence="2">
    <location>
        <position position="1"/>
    </location>
</feature>
<sequence length="371" mass="40164">VSKLTSCQPKVKTGRQIWSGKVSYLIYAYHAQVSWQFVIKESADMNVLMLNRQQVKELLPMRACMDVMAKTFQAYSRGEAIQPLRSMMKVPGSGGILAPMPGYDGASQALAVKLITVFHNEDETKFDSHQGLVVLFSAKHGNPLAIMDAIEITAIRTAAASGVATEALAREDASLLTILGSGVQAKSHFSAITEARPIQSVRIWSRTQKHAEKLAAELSKLSSIEITVSNDVRTAVADAHIICTVTAAEEPILEGAWLSPGTHINAVGSSMAKRRELDSEAVVNSKLYVDSRESATNEAGDFLIPLSEDAVSHEHLLGEIGEVLDGKAQGRQSPEEITLFKSLGMAVEDVSAAQYIYSQALEKDVGIWVDI</sequence>
<protein>
    <recommendedName>
        <fullName evidence="3">Ornithine cyclodeaminase</fullName>
    </recommendedName>
</protein>
<organism evidence="2">
    <name type="scientific">marine metagenome</name>
    <dbReference type="NCBI Taxonomy" id="408172"/>
    <lineage>
        <taxon>unclassified sequences</taxon>
        <taxon>metagenomes</taxon>
        <taxon>ecological metagenomes</taxon>
    </lineage>
</organism>
<evidence type="ECO:0008006" key="3">
    <source>
        <dbReference type="Google" id="ProtNLM"/>
    </source>
</evidence>
<accession>A0A382AXW3</accession>
<dbReference type="Pfam" id="PF02423">
    <property type="entry name" value="OCD_Mu_crystall"/>
    <property type="match status" value="1"/>
</dbReference>
<dbReference type="InterPro" id="IPR036291">
    <property type="entry name" value="NAD(P)-bd_dom_sf"/>
</dbReference>
<dbReference type="Gene3D" id="3.30.1780.10">
    <property type="entry name" value="ornithine cyclodeaminase, domain 1"/>
    <property type="match status" value="1"/>
</dbReference>
<dbReference type="InterPro" id="IPR023401">
    <property type="entry name" value="ODC_N"/>
</dbReference>
<dbReference type="GO" id="GO:0005737">
    <property type="term" value="C:cytoplasm"/>
    <property type="evidence" value="ECO:0007669"/>
    <property type="project" value="TreeGrafter"/>
</dbReference>
<dbReference type="GO" id="GO:0016491">
    <property type="term" value="F:oxidoreductase activity"/>
    <property type="evidence" value="ECO:0007669"/>
    <property type="project" value="UniProtKB-ARBA"/>
</dbReference>
<dbReference type="PANTHER" id="PTHR13812:SF19">
    <property type="entry name" value="KETIMINE REDUCTASE MU-CRYSTALLIN"/>
    <property type="match status" value="1"/>
</dbReference>